<feature type="region of interest" description="Disordered" evidence="5">
    <location>
        <begin position="188"/>
        <end position="259"/>
    </location>
</feature>
<sequence>MPLLKCYIKQTTKSGKLWINRGIAASLPGQSVQDETSARHRRSSSISTGTLCLPSTPDELSTQFQSLKVVNRIQMVPIMYKDALINVGMSAYVSRILSNQTLARCIKAITIDEDLNRYPPYLLVTECDLEKEGCSDVRLKNKVLADDMFGVSVLKKVDDSCRLFTFLCVGVIIFNLLVTGCSSFPIPEHSSQRDYTPDTSNGTIAVPLDSQQNNTELPPVNYSAEEKSAPSPHGRVSNPAGSESASSSNKEGSTLKRHVSTTASIIPTTVVTVSNPEDPCQPPKESIENLERLGVGEANYASIMSMNELLQDKRHDDMDNETIAERGSYHVYTNSYFQSIGERNCEAMERILKNSSPKEVLCPWTYNCTYDRERYPKYIVQAECKQAECTKGCNSKEKTHCAPVTPYRMKVLKVKNAGACLNGSPATWEIRDESIHLGCECVSSI</sequence>
<dbReference type="InterPro" id="IPR029034">
    <property type="entry name" value="Cystine-knot_cytokine"/>
</dbReference>
<dbReference type="InParanoid" id="A0A1X7VXB1"/>
<comment type="similarity">
    <text evidence="2">Belongs to the IL-17 family.</text>
</comment>
<evidence type="ECO:0000256" key="3">
    <source>
        <dbReference type="ARBA" id="ARBA00022525"/>
    </source>
</evidence>
<dbReference type="Gene3D" id="2.10.90.10">
    <property type="entry name" value="Cystine-knot cytokines"/>
    <property type="match status" value="1"/>
</dbReference>
<evidence type="ECO:0000313" key="6">
    <source>
        <dbReference type="EnsemblMetazoa" id="Aqu2.1.44048_001"/>
    </source>
</evidence>
<proteinExistence type="inferred from homology"/>
<keyword evidence="3" id="KW-0964">Secreted</keyword>
<comment type="subcellular location">
    <subcellularLocation>
        <location evidence="1">Secreted</location>
    </subcellularLocation>
</comment>
<keyword evidence="4" id="KW-0732">Signal</keyword>
<evidence type="ECO:0000256" key="1">
    <source>
        <dbReference type="ARBA" id="ARBA00004613"/>
    </source>
</evidence>
<dbReference type="AlphaFoldDB" id="A0A1X7VXB1"/>
<reference evidence="6" key="1">
    <citation type="submission" date="2017-05" db="UniProtKB">
        <authorList>
            <consortium name="EnsemblMetazoa"/>
        </authorList>
    </citation>
    <scope>IDENTIFICATION</scope>
</reference>
<feature type="compositionally biased region" description="Polar residues" evidence="5">
    <location>
        <begin position="197"/>
        <end position="216"/>
    </location>
</feature>
<evidence type="ECO:0000256" key="5">
    <source>
        <dbReference type="SAM" id="MobiDB-lite"/>
    </source>
</evidence>
<dbReference type="SUPFAM" id="SSF57501">
    <property type="entry name" value="Cystine-knot cytokines"/>
    <property type="match status" value="1"/>
</dbReference>
<dbReference type="InterPro" id="IPR010345">
    <property type="entry name" value="IL-17_fam"/>
</dbReference>
<dbReference type="Pfam" id="PF06083">
    <property type="entry name" value="IL17"/>
    <property type="match status" value="1"/>
</dbReference>
<dbReference type="GO" id="GO:0005576">
    <property type="term" value="C:extracellular region"/>
    <property type="evidence" value="ECO:0007669"/>
    <property type="project" value="UniProtKB-SubCell"/>
</dbReference>
<dbReference type="GO" id="GO:0005125">
    <property type="term" value="F:cytokine activity"/>
    <property type="evidence" value="ECO:0007669"/>
    <property type="project" value="InterPro"/>
</dbReference>
<dbReference type="EnsemblMetazoa" id="Aqu2.1.44048_001">
    <property type="protein sequence ID" value="Aqu2.1.44048_001"/>
    <property type="gene ID" value="Aqu2.1.44048"/>
</dbReference>
<protein>
    <submittedName>
        <fullName evidence="6">Uncharacterized protein</fullName>
    </submittedName>
</protein>
<accession>A0A1X7VXB1</accession>
<feature type="compositionally biased region" description="Low complexity" evidence="5">
    <location>
        <begin position="237"/>
        <end position="252"/>
    </location>
</feature>
<name>A0A1X7VXB1_AMPQE</name>
<evidence type="ECO:0000256" key="2">
    <source>
        <dbReference type="ARBA" id="ARBA00007236"/>
    </source>
</evidence>
<evidence type="ECO:0000256" key="4">
    <source>
        <dbReference type="ARBA" id="ARBA00022729"/>
    </source>
</evidence>
<organism evidence="6">
    <name type="scientific">Amphimedon queenslandica</name>
    <name type="common">Sponge</name>
    <dbReference type="NCBI Taxonomy" id="400682"/>
    <lineage>
        <taxon>Eukaryota</taxon>
        <taxon>Metazoa</taxon>
        <taxon>Porifera</taxon>
        <taxon>Demospongiae</taxon>
        <taxon>Heteroscleromorpha</taxon>
        <taxon>Haplosclerida</taxon>
        <taxon>Niphatidae</taxon>
        <taxon>Amphimedon</taxon>
    </lineage>
</organism>